<accession>Q6YY48</accession>
<evidence type="ECO:0000313" key="1">
    <source>
        <dbReference type="EMBL" id="BAD17452.1"/>
    </source>
</evidence>
<protein>
    <submittedName>
        <fullName evidence="1">Uncharacterized protein</fullName>
    </submittedName>
</protein>
<reference evidence="2" key="1">
    <citation type="journal article" date="2005" name="Nature">
        <title>The map-based sequence of the rice genome.</title>
        <authorList>
            <consortium name="International rice genome sequencing project (IRGSP)"/>
            <person name="Matsumoto T."/>
            <person name="Wu J."/>
            <person name="Kanamori H."/>
            <person name="Katayose Y."/>
            <person name="Fujisawa M."/>
            <person name="Namiki N."/>
            <person name="Mizuno H."/>
            <person name="Yamamoto K."/>
            <person name="Antonio B.A."/>
            <person name="Baba T."/>
            <person name="Sakata K."/>
            <person name="Nagamura Y."/>
            <person name="Aoki H."/>
            <person name="Arikawa K."/>
            <person name="Arita K."/>
            <person name="Bito T."/>
            <person name="Chiden Y."/>
            <person name="Fujitsuka N."/>
            <person name="Fukunaka R."/>
            <person name="Hamada M."/>
            <person name="Harada C."/>
            <person name="Hayashi A."/>
            <person name="Hijishita S."/>
            <person name="Honda M."/>
            <person name="Hosokawa S."/>
            <person name="Ichikawa Y."/>
            <person name="Idonuma A."/>
            <person name="Iijima M."/>
            <person name="Ikeda M."/>
            <person name="Ikeno M."/>
            <person name="Ito K."/>
            <person name="Ito S."/>
            <person name="Ito T."/>
            <person name="Ito Y."/>
            <person name="Ito Y."/>
            <person name="Iwabuchi A."/>
            <person name="Kamiya K."/>
            <person name="Karasawa W."/>
            <person name="Kurita K."/>
            <person name="Katagiri S."/>
            <person name="Kikuta A."/>
            <person name="Kobayashi H."/>
            <person name="Kobayashi N."/>
            <person name="Machita K."/>
            <person name="Maehara T."/>
            <person name="Masukawa M."/>
            <person name="Mizubayashi T."/>
            <person name="Mukai Y."/>
            <person name="Nagasaki H."/>
            <person name="Nagata Y."/>
            <person name="Naito S."/>
            <person name="Nakashima M."/>
            <person name="Nakama Y."/>
            <person name="Nakamichi Y."/>
            <person name="Nakamura M."/>
            <person name="Meguro A."/>
            <person name="Negishi M."/>
            <person name="Ohta I."/>
            <person name="Ohta T."/>
            <person name="Okamoto M."/>
            <person name="Ono N."/>
            <person name="Saji S."/>
            <person name="Sakaguchi M."/>
            <person name="Sakai K."/>
            <person name="Shibata M."/>
            <person name="Shimokawa T."/>
            <person name="Song J."/>
            <person name="Takazaki Y."/>
            <person name="Terasawa K."/>
            <person name="Tsugane M."/>
            <person name="Tsuji K."/>
            <person name="Ueda S."/>
            <person name="Waki K."/>
            <person name="Yamagata H."/>
            <person name="Yamamoto M."/>
            <person name="Yamamoto S."/>
            <person name="Yamane H."/>
            <person name="Yoshiki S."/>
            <person name="Yoshihara R."/>
            <person name="Yukawa K."/>
            <person name="Zhong H."/>
            <person name="Yano M."/>
            <person name="Yuan Q."/>
            <person name="Ouyang S."/>
            <person name="Liu J."/>
            <person name="Jones K.M."/>
            <person name="Gansberger K."/>
            <person name="Moffat K."/>
            <person name="Hill J."/>
            <person name="Bera J."/>
            <person name="Fadrosh D."/>
            <person name="Jin S."/>
            <person name="Johri S."/>
            <person name="Kim M."/>
            <person name="Overton L."/>
            <person name="Reardon M."/>
            <person name="Tsitrin T."/>
            <person name="Vuong H."/>
            <person name="Weaver B."/>
            <person name="Ciecko A."/>
            <person name="Tallon L."/>
            <person name="Jackson J."/>
            <person name="Pai G."/>
            <person name="Aken S.V."/>
            <person name="Utterback T."/>
            <person name="Reidmuller S."/>
            <person name="Feldblyum T."/>
            <person name="Hsiao J."/>
            <person name="Zismann V."/>
            <person name="Iobst S."/>
            <person name="de Vazeille A.R."/>
            <person name="Buell C.R."/>
            <person name="Ying K."/>
            <person name="Li Y."/>
            <person name="Lu T."/>
            <person name="Huang Y."/>
            <person name="Zhao Q."/>
            <person name="Feng Q."/>
            <person name="Zhang L."/>
            <person name="Zhu J."/>
            <person name="Weng Q."/>
            <person name="Mu J."/>
            <person name="Lu Y."/>
            <person name="Fan D."/>
            <person name="Liu Y."/>
            <person name="Guan J."/>
            <person name="Zhang Y."/>
            <person name="Yu S."/>
            <person name="Liu X."/>
            <person name="Zhang Y."/>
            <person name="Hong G."/>
            <person name="Han B."/>
            <person name="Choisne N."/>
            <person name="Demange N."/>
            <person name="Orjeda G."/>
            <person name="Samain S."/>
            <person name="Cattolico L."/>
            <person name="Pelletier E."/>
            <person name="Couloux A."/>
            <person name="Segurens B."/>
            <person name="Wincker P."/>
            <person name="D'Hont A."/>
            <person name="Scarpelli C."/>
            <person name="Weissenbach J."/>
            <person name="Salanoubat M."/>
            <person name="Quetier F."/>
            <person name="Yu Y."/>
            <person name="Kim H.R."/>
            <person name="Rambo T."/>
            <person name="Currie J."/>
            <person name="Collura K."/>
            <person name="Luo M."/>
            <person name="Yang T."/>
            <person name="Ammiraju J.S.S."/>
            <person name="Engler F."/>
            <person name="Soderlund C."/>
            <person name="Wing R.A."/>
            <person name="Palmer L.E."/>
            <person name="de la Bastide M."/>
            <person name="Spiegel L."/>
            <person name="Nascimento L."/>
            <person name="Zutavern T."/>
            <person name="O'Shaughnessy A."/>
            <person name="Dike S."/>
            <person name="Dedhia N."/>
            <person name="Preston R."/>
            <person name="Balija V."/>
            <person name="McCombie W.R."/>
            <person name="Chow T."/>
            <person name="Chen H."/>
            <person name="Chung M."/>
            <person name="Chen C."/>
            <person name="Shaw J."/>
            <person name="Wu H."/>
            <person name="Hsiao K."/>
            <person name="Chao Y."/>
            <person name="Chu M."/>
            <person name="Cheng C."/>
            <person name="Hour A."/>
            <person name="Lee P."/>
            <person name="Lin S."/>
            <person name="Lin Y."/>
            <person name="Liou J."/>
            <person name="Liu S."/>
            <person name="Hsing Y."/>
            <person name="Raghuvanshi S."/>
            <person name="Mohanty A."/>
            <person name="Bharti A.K."/>
            <person name="Gaur A."/>
            <person name="Gupta V."/>
            <person name="Kumar D."/>
            <person name="Ravi V."/>
            <person name="Vij S."/>
            <person name="Kapur A."/>
            <person name="Khurana P."/>
            <person name="Khurana P."/>
            <person name="Khurana J.P."/>
            <person name="Tyagi A.K."/>
            <person name="Gaikwad K."/>
            <person name="Singh A."/>
            <person name="Dalal V."/>
            <person name="Srivastava S."/>
            <person name="Dixit A."/>
            <person name="Pal A.K."/>
            <person name="Ghazi I.A."/>
            <person name="Yadav M."/>
            <person name="Pandit A."/>
            <person name="Bhargava A."/>
            <person name="Sureshbabu K."/>
            <person name="Batra K."/>
            <person name="Sharma T.R."/>
            <person name="Mohapatra T."/>
            <person name="Singh N.K."/>
            <person name="Messing J."/>
            <person name="Nelson A.B."/>
            <person name="Fuks G."/>
            <person name="Kavchok S."/>
            <person name="Keizer G."/>
            <person name="Linton E."/>
            <person name="Llaca V."/>
            <person name="Song R."/>
            <person name="Tanyolac B."/>
            <person name="Young S."/>
            <person name="Ho-Il K."/>
            <person name="Hahn J.H."/>
            <person name="Sangsakoo G."/>
            <person name="Vanavichit A."/>
            <person name="de Mattos Luiz.A.T."/>
            <person name="Zimmer P.D."/>
            <person name="Malone G."/>
            <person name="Dellagostin O."/>
            <person name="de Oliveira A.C."/>
            <person name="Bevan M."/>
            <person name="Bancroft I."/>
            <person name="Minx P."/>
            <person name="Cordum H."/>
            <person name="Wilson R."/>
            <person name="Cheng Z."/>
            <person name="Jin W."/>
            <person name="Jiang J."/>
            <person name="Leong S.A."/>
            <person name="Iwama H."/>
            <person name="Gojobori T."/>
            <person name="Itoh T."/>
            <person name="Niimura Y."/>
            <person name="Fujii Y."/>
            <person name="Habara T."/>
            <person name="Sakai H."/>
            <person name="Sato Y."/>
            <person name="Wilson G."/>
            <person name="Kumar K."/>
            <person name="McCouch S."/>
            <person name="Juretic N."/>
            <person name="Hoen D."/>
            <person name="Wright S."/>
            <person name="Bruskiewich R."/>
            <person name="Bureau T."/>
            <person name="Miyao A."/>
            <person name="Hirochika H."/>
            <person name="Nishikawa T."/>
            <person name="Kadowaki K."/>
            <person name="Sugiura M."/>
            <person name="Burr B."/>
            <person name="Sasaki T."/>
        </authorList>
    </citation>
    <scope>NUCLEOTIDE SEQUENCE [LARGE SCALE GENOMIC DNA]</scope>
    <source>
        <strain evidence="2">cv. Nipponbare</strain>
    </source>
</reference>
<name>Q6YY48_ORYSJ</name>
<dbReference type="EMBL" id="AP005643">
    <property type="protein sequence ID" value="BAD17452.1"/>
    <property type="molecule type" value="Genomic_DNA"/>
</dbReference>
<dbReference type="AlphaFoldDB" id="Q6YY48"/>
<evidence type="ECO:0000313" key="2">
    <source>
        <dbReference type="Proteomes" id="UP000000763"/>
    </source>
</evidence>
<organism evidence="1 2">
    <name type="scientific">Oryza sativa subsp. japonica</name>
    <name type="common">Rice</name>
    <dbReference type="NCBI Taxonomy" id="39947"/>
    <lineage>
        <taxon>Eukaryota</taxon>
        <taxon>Viridiplantae</taxon>
        <taxon>Streptophyta</taxon>
        <taxon>Embryophyta</taxon>
        <taxon>Tracheophyta</taxon>
        <taxon>Spermatophyta</taxon>
        <taxon>Magnoliopsida</taxon>
        <taxon>Liliopsida</taxon>
        <taxon>Poales</taxon>
        <taxon>Poaceae</taxon>
        <taxon>BOP clade</taxon>
        <taxon>Oryzoideae</taxon>
        <taxon>Oryzeae</taxon>
        <taxon>Oryzinae</taxon>
        <taxon>Oryza</taxon>
        <taxon>Oryza sativa</taxon>
    </lineage>
</organism>
<sequence length="53" mass="5574">MSALISLLSIPSPYHAHRLQNASKECRPRGPIIASSLAGVAYAAHALVAHVLL</sequence>
<proteinExistence type="predicted"/>
<reference evidence="2" key="2">
    <citation type="journal article" date="2008" name="Nucleic Acids Res.">
        <title>The rice annotation project database (RAP-DB): 2008 update.</title>
        <authorList>
            <consortium name="The rice annotation project (RAP)"/>
        </authorList>
    </citation>
    <scope>GENOME REANNOTATION</scope>
    <source>
        <strain evidence="2">cv. Nipponbare</strain>
    </source>
</reference>
<gene>
    <name evidence="1" type="primary">OSJNBb0046O12.19</name>
</gene>
<dbReference type="Proteomes" id="UP000000763">
    <property type="component" value="Chromosome 2"/>
</dbReference>